<reference evidence="1 2" key="1">
    <citation type="submission" date="2017-06" db="EMBL/GenBank/DDBJ databases">
        <title>Genome of Fusarium nygamai isolate CS10214.</title>
        <authorList>
            <person name="Gardiner D.M."/>
            <person name="Obanor F."/>
            <person name="Kazan K."/>
        </authorList>
    </citation>
    <scope>NUCLEOTIDE SEQUENCE [LARGE SCALE GENOMIC DNA]</scope>
    <source>
        <strain evidence="1 2">CS10214</strain>
    </source>
</reference>
<dbReference type="OrthoDB" id="10466109at2759"/>
<dbReference type="EMBL" id="MTQA01000123">
    <property type="protein sequence ID" value="PNP77810.1"/>
    <property type="molecule type" value="Genomic_DNA"/>
</dbReference>
<evidence type="ECO:0000313" key="1">
    <source>
        <dbReference type="EMBL" id="PNP77810.1"/>
    </source>
</evidence>
<protein>
    <submittedName>
        <fullName evidence="1">Uncharacterized protein</fullName>
    </submittedName>
</protein>
<proteinExistence type="predicted"/>
<evidence type="ECO:0000313" key="2">
    <source>
        <dbReference type="Proteomes" id="UP000236664"/>
    </source>
</evidence>
<dbReference type="AlphaFoldDB" id="A0A2K0W694"/>
<name>A0A2K0W694_GIBNY</name>
<keyword evidence="2" id="KW-1185">Reference proteome</keyword>
<organism evidence="1 2">
    <name type="scientific">Gibberella nygamai</name>
    <name type="common">Bean root rot disease fungus</name>
    <name type="synonym">Fusarium nygamai</name>
    <dbReference type="NCBI Taxonomy" id="42673"/>
    <lineage>
        <taxon>Eukaryota</taxon>
        <taxon>Fungi</taxon>
        <taxon>Dikarya</taxon>
        <taxon>Ascomycota</taxon>
        <taxon>Pezizomycotina</taxon>
        <taxon>Sordariomycetes</taxon>
        <taxon>Hypocreomycetidae</taxon>
        <taxon>Hypocreales</taxon>
        <taxon>Nectriaceae</taxon>
        <taxon>Fusarium</taxon>
        <taxon>Fusarium fujikuroi species complex</taxon>
    </lineage>
</organism>
<gene>
    <name evidence="1" type="ORF">FNYG_08891</name>
</gene>
<accession>A0A2K0W694</accession>
<sequence>MALPDVVKEDKKLASSREKILQEYPSINEARRHAGLLAAQYDDTTATRRSCID</sequence>
<dbReference type="Proteomes" id="UP000236664">
    <property type="component" value="Unassembled WGS sequence"/>
</dbReference>
<comment type="caution">
    <text evidence="1">The sequence shown here is derived from an EMBL/GenBank/DDBJ whole genome shotgun (WGS) entry which is preliminary data.</text>
</comment>